<dbReference type="InterPro" id="IPR036453">
    <property type="entry name" value="GluRdtase_dimer_dom_sf"/>
</dbReference>
<comment type="domain">
    <text evidence="4">Possesses an unusual extended V-shaped dimeric structure with each monomer consisting of three distinct domains arranged along a curved 'spinal' alpha-helix. The N-terminal catalytic domain specifically recognizes the glutamate moiety of the substrate. The second domain is the NADPH-binding domain, and the third C-terminal domain is responsible for dimerization.</text>
</comment>
<dbReference type="GO" id="GO:0050661">
    <property type="term" value="F:NADP binding"/>
    <property type="evidence" value="ECO:0007669"/>
    <property type="project" value="InterPro"/>
</dbReference>
<evidence type="ECO:0000313" key="8">
    <source>
        <dbReference type="Proteomes" id="UP000223071"/>
    </source>
</evidence>
<dbReference type="Pfam" id="PF00745">
    <property type="entry name" value="GlutR_dimer"/>
    <property type="match status" value="1"/>
</dbReference>
<proteinExistence type="inferred from homology"/>
<accession>A0A2A9HAW5</accession>
<dbReference type="InterPro" id="IPR015896">
    <property type="entry name" value="4pyrrol_synth_GluRdtase_dimer"/>
</dbReference>
<dbReference type="InterPro" id="IPR015895">
    <property type="entry name" value="4pyrrol_synth_GluRdtase_N"/>
</dbReference>
<comment type="function">
    <text evidence="4">Catalyzes the NADPH-dependent reduction of glutamyl-tRNA(Glu) to glutamate 1-semialdehyde (GSA).</text>
</comment>
<name>A0A2A9HAW5_TEPT2</name>
<dbReference type="SUPFAM" id="SSF69075">
    <property type="entry name" value="Glutamyl tRNA-reductase dimerization domain"/>
    <property type="match status" value="1"/>
</dbReference>
<dbReference type="EMBL" id="PDJQ01000001">
    <property type="protein sequence ID" value="PFG72888.1"/>
    <property type="molecule type" value="Genomic_DNA"/>
</dbReference>
<keyword evidence="8" id="KW-1185">Reference proteome</keyword>
<feature type="binding site" evidence="4">
    <location>
        <position position="81"/>
    </location>
    <ligand>
        <name>substrate</name>
    </ligand>
</feature>
<feature type="domain" description="Tetrapyrrole biosynthesis glutamyl-tRNA reductase dimerisation" evidence="5">
    <location>
        <begin position="275"/>
        <end position="341"/>
    </location>
</feature>
<dbReference type="GO" id="GO:0019353">
    <property type="term" value="P:protoporphyrinogen IX biosynthetic process from glutamate"/>
    <property type="evidence" value="ECO:0007669"/>
    <property type="project" value="TreeGrafter"/>
</dbReference>
<dbReference type="HAMAP" id="MF_00087">
    <property type="entry name" value="Glu_tRNA_reductase"/>
    <property type="match status" value="1"/>
</dbReference>
<feature type="binding site" evidence="4">
    <location>
        <begin position="86"/>
        <end position="88"/>
    </location>
    <ligand>
        <name>substrate</name>
    </ligand>
</feature>
<dbReference type="PROSITE" id="PS00747">
    <property type="entry name" value="GLUTR"/>
    <property type="match status" value="1"/>
</dbReference>
<dbReference type="EC" id="1.2.1.70" evidence="4"/>
<feature type="binding site" evidence="4">
    <location>
        <begin position="43"/>
        <end position="46"/>
    </location>
    <ligand>
        <name>substrate</name>
    </ligand>
</feature>
<dbReference type="AlphaFoldDB" id="A0A2A9HAW5"/>
<reference evidence="7 8" key="1">
    <citation type="submission" date="2017-09" db="EMBL/GenBank/DDBJ databases">
        <title>Sequencing the genomes of two abundant thermophiles in Great Basin hot springs: Thermocrinis jamiesonii and novel Chloroflexi Thermoflexus hugenholtzii.</title>
        <authorList>
            <person name="Hedlund B."/>
        </authorList>
    </citation>
    <scope>NUCLEOTIDE SEQUENCE [LARGE SCALE GENOMIC DNA]</scope>
    <source>
        <strain evidence="7 8">G233</strain>
    </source>
</reference>
<keyword evidence="2 4" id="KW-0560">Oxidoreductase</keyword>
<comment type="catalytic activity">
    <reaction evidence="4">
        <text>(S)-4-amino-5-oxopentanoate + tRNA(Glu) + NADP(+) = L-glutamyl-tRNA(Glu) + NADPH + H(+)</text>
        <dbReference type="Rhea" id="RHEA:12344"/>
        <dbReference type="Rhea" id="RHEA-COMP:9663"/>
        <dbReference type="Rhea" id="RHEA-COMP:9680"/>
        <dbReference type="ChEBI" id="CHEBI:15378"/>
        <dbReference type="ChEBI" id="CHEBI:57501"/>
        <dbReference type="ChEBI" id="CHEBI:57783"/>
        <dbReference type="ChEBI" id="CHEBI:58349"/>
        <dbReference type="ChEBI" id="CHEBI:78442"/>
        <dbReference type="ChEBI" id="CHEBI:78520"/>
        <dbReference type="EC" id="1.2.1.70"/>
    </reaction>
</comment>
<evidence type="ECO:0000256" key="1">
    <source>
        <dbReference type="ARBA" id="ARBA00022857"/>
    </source>
</evidence>
<dbReference type="InterPro" id="IPR018214">
    <property type="entry name" value="GluRdtase_CS"/>
</dbReference>
<comment type="pathway">
    <text evidence="4">Porphyrin-containing compound metabolism; protoporphyrin-IX biosynthesis; 5-aminolevulinate from L-glutamyl-tRNA(Glu): step 1/2.</text>
</comment>
<sequence>MTDHLEGLDRLVVCSWDTTSCDAAAFDLACAEALAHDASLIVTCQRIEAVALAPCPLGCAASRTGRDAFRYLTALAAGLHSIALGEHEILGQVRRAADAAPPPLAAVFARAIAAARAFRKRHPSDADSGSLLRLALRRLPVPASLLIVGSGPTAAAVCRTARDLAIPQVTVVSRTAPAWLRGRASAWQPLDRLPALPPHDLAVVALGGDAPVLQPADLPAAAVLDLSTPRRTDPADPRVTDLRALRELAGFEGRAPLFAELDNDIDRVLAHWSEDAASPVGRFRRAVELRRRADLERIARRHPEIPRHVLETITRSLVAHILHEPSERLRALDPATASIVAAIFEPAEQP</sequence>
<comment type="similarity">
    <text evidence="4">Belongs to the glutamyl-tRNA reductase family.</text>
</comment>
<dbReference type="PANTHER" id="PTHR43013">
    <property type="entry name" value="GLUTAMYL-TRNA REDUCTASE"/>
    <property type="match status" value="1"/>
</dbReference>
<feature type="binding site" evidence="4">
    <location>
        <begin position="149"/>
        <end position="154"/>
    </location>
    <ligand>
        <name>NADP(+)</name>
        <dbReference type="ChEBI" id="CHEBI:58349"/>
    </ligand>
</feature>
<comment type="caution">
    <text evidence="7">The sequence shown here is derived from an EMBL/GenBank/DDBJ whole genome shotgun (WGS) entry which is preliminary data.</text>
</comment>
<evidence type="ECO:0000259" key="5">
    <source>
        <dbReference type="Pfam" id="PF00745"/>
    </source>
</evidence>
<dbReference type="InterPro" id="IPR036343">
    <property type="entry name" value="GluRdtase_N_sf"/>
</dbReference>
<keyword evidence="1 4" id="KW-0521">NADP</keyword>
<evidence type="ECO:0000259" key="6">
    <source>
        <dbReference type="Pfam" id="PF05201"/>
    </source>
</evidence>
<dbReference type="Gene3D" id="3.30.460.30">
    <property type="entry name" value="Glutamyl-tRNA reductase, N-terminal domain"/>
    <property type="match status" value="1"/>
</dbReference>
<evidence type="ECO:0000256" key="2">
    <source>
        <dbReference type="ARBA" id="ARBA00023002"/>
    </source>
</evidence>
<feature type="binding site" evidence="4">
    <location>
        <position position="92"/>
    </location>
    <ligand>
        <name>substrate</name>
    </ligand>
</feature>
<evidence type="ECO:0000256" key="4">
    <source>
        <dbReference type="HAMAP-Rule" id="MF_00087"/>
    </source>
</evidence>
<feature type="active site" description="Nucleophile" evidence="4">
    <location>
        <position position="44"/>
    </location>
</feature>
<dbReference type="Gene3D" id="3.40.50.720">
    <property type="entry name" value="NAD(P)-binding Rossmann-like Domain"/>
    <property type="match status" value="1"/>
</dbReference>
<dbReference type="SUPFAM" id="SSF69742">
    <property type="entry name" value="Glutamyl tRNA-reductase catalytic, N-terminal domain"/>
    <property type="match status" value="1"/>
</dbReference>
<dbReference type="GO" id="GO:0008883">
    <property type="term" value="F:glutamyl-tRNA reductase activity"/>
    <property type="evidence" value="ECO:0007669"/>
    <property type="project" value="UniProtKB-UniRule"/>
</dbReference>
<comment type="subunit">
    <text evidence="4">Homodimer.</text>
</comment>
<keyword evidence="3 4" id="KW-0627">Porphyrin biosynthesis</keyword>
<dbReference type="UniPathway" id="UPA00251">
    <property type="reaction ID" value="UER00316"/>
</dbReference>
<comment type="miscellaneous">
    <text evidence="4">During catalysis, the active site Cys acts as a nucleophile attacking the alpha-carbonyl group of tRNA-bound glutamate with the formation of a thioester intermediate between enzyme and glutamate, and the concomitant release of tRNA(Glu). The thioester intermediate is finally reduced by direct hydride transfer from NADPH, to form the product GSA.</text>
</comment>
<evidence type="ECO:0000313" key="7">
    <source>
        <dbReference type="EMBL" id="PFG72888.1"/>
    </source>
</evidence>
<organism evidence="7 8">
    <name type="scientific">Tepidiforma thermophila (strain KCTC 52669 / CGMCC 1.13589 / G233)</name>
    <dbReference type="NCBI Taxonomy" id="2761530"/>
    <lineage>
        <taxon>Bacteria</taxon>
        <taxon>Bacillati</taxon>
        <taxon>Chloroflexota</taxon>
        <taxon>Tepidiformia</taxon>
        <taxon>Tepidiformales</taxon>
        <taxon>Tepidiformaceae</taxon>
        <taxon>Tepidiforma</taxon>
    </lineage>
</organism>
<feature type="domain" description="Glutamyl-tRNA reductase N-terminal" evidence="6">
    <location>
        <begin position="58"/>
        <end position="119"/>
    </location>
</feature>
<comment type="caution">
    <text evidence="4">Lacks conserved residue(s) required for the propagation of feature annotation.</text>
</comment>
<dbReference type="PANTHER" id="PTHR43013:SF1">
    <property type="entry name" value="GLUTAMYL-TRNA REDUCTASE"/>
    <property type="match status" value="1"/>
</dbReference>
<gene>
    <name evidence="4" type="primary">hemA</name>
    <name evidence="7" type="ORF">A9A59_0081</name>
</gene>
<evidence type="ECO:0000256" key="3">
    <source>
        <dbReference type="ARBA" id="ARBA00023244"/>
    </source>
</evidence>
<dbReference type="Pfam" id="PF05201">
    <property type="entry name" value="GlutR_N"/>
    <property type="match status" value="1"/>
</dbReference>
<dbReference type="Proteomes" id="UP000223071">
    <property type="component" value="Unassembled WGS sequence"/>
</dbReference>
<dbReference type="InterPro" id="IPR000343">
    <property type="entry name" value="4pyrrol_synth_GluRdtase"/>
</dbReference>
<protein>
    <recommendedName>
        <fullName evidence="4">Glutamyl-tRNA reductase</fullName>
        <shortName evidence="4">GluTR</shortName>
        <ecNumber evidence="4">1.2.1.70</ecNumber>
    </recommendedName>
</protein>